<keyword evidence="1" id="KW-0808">Transferase</keyword>
<dbReference type="EMBL" id="CP042469">
    <property type="protein sequence ID" value="QOX62240.1"/>
    <property type="molecule type" value="Genomic_DNA"/>
</dbReference>
<sequence>MDKINTLFTETIENGSLIKIVFSGLRKKTIPYHRVTVRPVLIQAEVFYQVEFQYSNKVTHENLNEEQLLPFCNHLIAGEFKQINLFCTDGDYQILAAKPDKPRILKKPPSKELSSLEHNKKKQYILPDHTPCDFLIRLGVMDQSGNVIQKHYAKFRQINRFLEIVSDALDSLPKQQKPLRIIDFGCGKAYLTFALYHYLKKQLGRNVEIIGLDLKKDVIDFCSRIAQDLNYEGLQFQLGDIADYTDEEKADMVVTLHACDTATDYALIKAVGWDASVILSVPCCQHELFDQMSSELHAPMMKHGILKERFCAILTDGLRSLKLEQRGYQVTLIEFTSLEHTSKNIMIRAIKTGKPKPEAEEEYLRLKEYWSVNPTIDQL</sequence>
<evidence type="ECO:0000313" key="2">
    <source>
        <dbReference type="Proteomes" id="UP000594014"/>
    </source>
</evidence>
<evidence type="ECO:0000313" key="1">
    <source>
        <dbReference type="EMBL" id="QOX62240.1"/>
    </source>
</evidence>
<keyword evidence="1" id="KW-0489">Methyltransferase</keyword>
<gene>
    <name evidence="1" type="ORF">FRZ06_02150</name>
</gene>
<name>A0ACD1A770_9FIRM</name>
<accession>A0ACD1A770</accession>
<proteinExistence type="predicted"/>
<keyword evidence="2" id="KW-1185">Reference proteome</keyword>
<protein>
    <submittedName>
        <fullName evidence="1">SAM-dependent methyltransferase</fullName>
    </submittedName>
</protein>
<dbReference type="Proteomes" id="UP000594014">
    <property type="component" value="Chromosome"/>
</dbReference>
<reference evidence="1" key="1">
    <citation type="submission" date="2019-08" db="EMBL/GenBank/DDBJ databases">
        <title>Genome sequence of Clostridiales bacterium MT110.</title>
        <authorList>
            <person name="Cao J."/>
        </authorList>
    </citation>
    <scope>NUCLEOTIDE SEQUENCE</scope>
    <source>
        <strain evidence="1">MT110</strain>
    </source>
</reference>
<organism evidence="1 2">
    <name type="scientific">Anoxybacterium hadale</name>
    <dbReference type="NCBI Taxonomy" id="3408580"/>
    <lineage>
        <taxon>Bacteria</taxon>
        <taxon>Bacillati</taxon>
        <taxon>Bacillota</taxon>
        <taxon>Clostridia</taxon>
        <taxon>Peptostreptococcales</taxon>
        <taxon>Anaerovoracaceae</taxon>
        <taxon>Anoxybacterium</taxon>
    </lineage>
</organism>